<proteinExistence type="predicted"/>
<dbReference type="InterPro" id="IPR017896">
    <property type="entry name" value="4Fe4S_Fe-S-bd"/>
</dbReference>
<dbReference type="InterPro" id="IPR007160">
    <property type="entry name" value="DUF362"/>
</dbReference>
<reference evidence="8 9" key="1">
    <citation type="submission" date="2020-12" db="EMBL/GenBank/DDBJ databases">
        <title>Whole genome sequences of gut porcine anaerobes.</title>
        <authorList>
            <person name="Kubasova T."/>
            <person name="Jahodarova E."/>
            <person name="Rychlik I."/>
        </authorList>
    </citation>
    <scope>NUCLEOTIDE SEQUENCE [LARGE SCALE GENOMIC DNA]</scope>
    <source>
        <strain evidence="8 9">An867</strain>
    </source>
</reference>
<evidence type="ECO:0000256" key="5">
    <source>
        <dbReference type="ARBA" id="ARBA00023004"/>
    </source>
</evidence>
<evidence type="ECO:0000256" key="6">
    <source>
        <dbReference type="ARBA" id="ARBA00023014"/>
    </source>
</evidence>
<keyword evidence="5" id="KW-0408">Iron</keyword>
<evidence type="ECO:0000256" key="4">
    <source>
        <dbReference type="ARBA" id="ARBA00022723"/>
    </source>
</evidence>
<keyword evidence="3" id="KW-0004">4Fe-4S</keyword>
<dbReference type="Pfam" id="PF13237">
    <property type="entry name" value="Fer4_10"/>
    <property type="match status" value="1"/>
</dbReference>
<evidence type="ECO:0000256" key="1">
    <source>
        <dbReference type="ARBA" id="ARBA00003532"/>
    </source>
</evidence>
<dbReference type="EMBL" id="JAFBIT010000001">
    <property type="protein sequence ID" value="MCF2651523.1"/>
    <property type="molecule type" value="Genomic_DNA"/>
</dbReference>
<dbReference type="Pfam" id="PF04015">
    <property type="entry name" value="DUF362"/>
    <property type="match status" value="1"/>
</dbReference>
<dbReference type="InterPro" id="IPR050157">
    <property type="entry name" value="PSI_iron-sulfur_center"/>
</dbReference>
<comment type="function">
    <text evidence="1">Ferredoxins are iron-sulfur proteins that transfer electrons in a wide variety of metabolic reactions.</text>
</comment>
<evidence type="ECO:0000256" key="2">
    <source>
        <dbReference type="ARBA" id="ARBA00013529"/>
    </source>
</evidence>
<keyword evidence="9" id="KW-1185">Reference proteome</keyword>
<feature type="domain" description="4Fe-4S ferredoxin-type" evidence="7">
    <location>
        <begin position="315"/>
        <end position="344"/>
    </location>
</feature>
<dbReference type="SUPFAM" id="SSF54862">
    <property type="entry name" value="4Fe-4S ferredoxins"/>
    <property type="match status" value="1"/>
</dbReference>
<feature type="domain" description="4Fe-4S ferredoxin-type" evidence="7">
    <location>
        <begin position="345"/>
        <end position="373"/>
    </location>
</feature>
<protein>
    <recommendedName>
        <fullName evidence="2">Ferredoxin</fullName>
    </recommendedName>
</protein>
<dbReference type="Proteomes" id="UP001299220">
    <property type="component" value="Unassembled WGS sequence"/>
</dbReference>
<evidence type="ECO:0000313" key="9">
    <source>
        <dbReference type="Proteomes" id="UP001299220"/>
    </source>
</evidence>
<dbReference type="RefSeq" id="WP_235322535.1">
    <property type="nucleotide sequence ID" value="NZ_JAFBIT010000001.1"/>
</dbReference>
<sequence length="378" mass="41699">MSRVYISAQQDYDIDRLIKAVDEMFTSFGLYEKIEPGSTVVLKPNLVMRSAPEEAIITHPNLVSAVAVCVQRQGGSVLVAESGGGVYNPTVMKSVFRGCGYTAAAEQYGFSLYTDCRSQEVELPHGVRCGRLSVIEPYIQPRKSLVIDLAKLKTHGMMGYSGAVKNLFGVVPGLMKPELHCRYPEKEPFAEMLVDLCEYVRPDFSIIDGIEAMEGNGPTGGEKRFVGALIGSDSPYDADLAGAEIINIRPMDILMLKNAHERGLCAADTAPLSVLGDSISSVLVPDFKRARSSDVDFITRVPRFLQPLAKKITTPYPKIQKKNCVGCGKCAESCPQHTITVREKKAQIDYSRCIRCFCCHEMCPKHVIDIRRFSVFNL</sequence>
<gene>
    <name evidence="8" type="ORF">JQM67_02730</name>
</gene>
<evidence type="ECO:0000259" key="7">
    <source>
        <dbReference type="PROSITE" id="PS51379"/>
    </source>
</evidence>
<dbReference type="InterPro" id="IPR017900">
    <property type="entry name" value="4Fe4S_Fe_S_CS"/>
</dbReference>
<dbReference type="PANTHER" id="PTHR24960:SF76">
    <property type="entry name" value="4FE-4S FERREDOXIN-TYPE DOMAIN-CONTAINING PROTEIN"/>
    <property type="match status" value="1"/>
</dbReference>
<evidence type="ECO:0000256" key="3">
    <source>
        <dbReference type="ARBA" id="ARBA00022485"/>
    </source>
</evidence>
<dbReference type="PROSITE" id="PS51379">
    <property type="entry name" value="4FE4S_FER_2"/>
    <property type="match status" value="2"/>
</dbReference>
<dbReference type="PROSITE" id="PS00198">
    <property type="entry name" value="4FE4S_FER_1"/>
    <property type="match status" value="2"/>
</dbReference>
<organism evidence="8 9">
    <name type="scientific">Anaeromassilibacillus senegalensis</name>
    <dbReference type="NCBI Taxonomy" id="1673717"/>
    <lineage>
        <taxon>Bacteria</taxon>
        <taxon>Bacillati</taxon>
        <taxon>Bacillota</taxon>
        <taxon>Clostridia</taxon>
        <taxon>Eubacteriales</taxon>
        <taxon>Acutalibacteraceae</taxon>
        <taxon>Anaeromassilibacillus</taxon>
    </lineage>
</organism>
<dbReference type="Gene3D" id="3.30.70.20">
    <property type="match status" value="1"/>
</dbReference>
<keyword evidence="6" id="KW-0411">Iron-sulfur</keyword>
<dbReference type="PANTHER" id="PTHR24960">
    <property type="entry name" value="PHOTOSYSTEM I IRON-SULFUR CENTER-RELATED"/>
    <property type="match status" value="1"/>
</dbReference>
<accession>A0ABS9CK60</accession>
<evidence type="ECO:0000313" key="8">
    <source>
        <dbReference type="EMBL" id="MCF2651523.1"/>
    </source>
</evidence>
<comment type="caution">
    <text evidence="8">The sequence shown here is derived from an EMBL/GenBank/DDBJ whole genome shotgun (WGS) entry which is preliminary data.</text>
</comment>
<keyword evidence="4" id="KW-0479">Metal-binding</keyword>
<name>A0ABS9CK60_9FIRM</name>